<protein>
    <submittedName>
        <fullName evidence="5">OmpA family protein</fullName>
    </submittedName>
</protein>
<feature type="compositionally biased region" description="Acidic residues" evidence="2">
    <location>
        <begin position="371"/>
        <end position="383"/>
    </location>
</feature>
<sequence length="718" mass="74167">MRRIIHNTTAIAACLSLMAPHLAMAQTVAPETGAEIQEQPAEASPQQGDAPAPADATCEDGSQPPCADVAADAADEAEEPAEEVAPAEEAAPAEESQDAAAEAPEAEAPAEAAEEQPQDEAAEAPEAEAAEASQPDADPATDDAEPETPAEEPEAEAAAPADSDAAMEAPEADVTAEPETAEPETAESEADADATGSTDPLAEALAEEAEDQPAEATEPDAASEATQPDAATEAEQPDAAAAQPDEGADESASDDTTSQDAAEADAAETDAAEPDAAQADAAESDAADPATDEDALAKALAEKAEEEDAATDTDAAAEAQTDADQAETGNASDARTDDAEQIPEADAAPTEAAKEAAEASEAPTAAALDADASDAEVVEETVTDENSRSSSEDFATSLRDAVEGATGQQSAEQAAEAREDDDDDDNTLTKALLLGAGALAVGAILNNNRQVALSTPDRVVVTRPDGSQQIIKDEVALLRQPGSTVTTENFDDGSSRTIVTRADGSRVVTIRDADLRVLRRTLVSPDGSSVQLIDDTAAATPVELSSLPAPAPAANNAVGQMSEEQLRDALLRESNVDRRFSLAQIRDIPQVRSLVAPVNIDAITFDTGSAAIKPDQARQLQTLGNVIREAVSDNPRELFLIEGHTDTVGSDAANLALSDRRAESVALALTEYFDVPPENLVVQGYGEQFLKVRQEGDVRENRRASVRRITDLIQQASN</sequence>
<name>A0ABY7SYE7_9RHOB</name>
<dbReference type="Pfam" id="PF00691">
    <property type="entry name" value="OmpA"/>
    <property type="match status" value="1"/>
</dbReference>
<evidence type="ECO:0000313" key="6">
    <source>
        <dbReference type="Proteomes" id="UP001218412"/>
    </source>
</evidence>
<evidence type="ECO:0000256" key="3">
    <source>
        <dbReference type="SAM" id="SignalP"/>
    </source>
</evidence>
<feature type="compositionally biased region" description="Low complexity" evidence="2">
    <location>
        <begin position="359"/>
        <end position="370"/>
    </location>
</feature>
<evidence type="ECO:0000313" key="5">
    <source>
        <dbReference type="EMBL" id="WCR11271.1"/>
    </source>
</evidence>
<dbReference type="Gene3D" id="3.30.1330.60">
    <property type="entry name" value="OmpA-like domain"/>
    <property type="match status" value="1"/>
</dbReference>
<feature type="chain" id="PRO_5045583749" evidence="3">
    <location>
        <begin position="26"/>
        <end position="718"/>
    </location>
</feature>
<feature type="compositionally biased region" description="Acidic residues" evidence="2">
    <location>
        <begin position="282"/>
        <end position="294"/>
    </location>
</feature>
<evidence type="ECO:0000256" key="1">
    <source>
        <dbReference type="PROSITE-ProRule" id="PRU00473"/>
    </source>
</evidence>
<dbReference type="RefSeq" id="WP_272859372.1">
    <property type="nucleotide sequence ID" value="NZ_CP067134.1"/>
</dbReference>
<feature type="compositionally biased region" description="Low complexity" evidence="2">
    <location>
        <begin position="214"/>
        <end position="245"/>
    </location>
</feature>
<dbReference type="Proteomes" id="UP001218412">
    <property type="component" value="Chromosome"/>
</dbReference>
<feature type="compositionally biased region" description="Low complexity" evidence="2">
    <location>
        <begin position="98"/>
        <end position="111"/>
    </location>
</feature>
<accession>A0ABY7SYE7</accession>
<feature type="region of interest" description="Disordered" evidence="2">
    <location>
        <begin position="30"/>
        <end position="426"/>
    </location>
</feature>
<dbReference type="PANTHER" id="PTHR30329">
    <property type="entry name" value="STATOR ELEMENT OF FLAGELLAR MOTOR COMPLEX"/>
    <property type="match status" value="1"/>
</dbReference>
<reference evidence="5 6" key="1">
    <citation type="submission" date="2021-01" db="EMBL/GenBank/DDBJ databases">
        <title>Biogeographic distribution of Paracoccus.</title>
        <authorList>
            <person name="Hollensteiner J."/>
            <person name="Leineberger J."/>
            <person name="Brinkhoff T."/>
            <person name="Daniel R."/>
        </authorList>
    </citation>
    <scope>NUCLEOTIDE SEQUENCE [LARGE SCALE GENOMIC DNA]</scope>
    <source>
        <strain evidence="5 6">LMG25392</strain>
    </source>
</reference>
<dbReference type="InterPro" id="IPR036737">
    <property type="entry name" value="OmpA-like_sf"/>
</dbReference>
<dbReference type="PROSITE" id="PS51123">
    <property type="entry name" value="OMPA_2"/>
    <property type="match status" value="1"/>
</dbReference>
<feature type="signal peptide" evidence="3">
    <location>
        <begin position="1"/>
        <end position="25"/>
    </location>
</feature>
<dbReference type="SUPFAM" id="SSF103088">
    <property type="entry name" value="OmpA-like"/>
    <property type="match status" value="1"/>
</dbReference>
<feature type="compositionally biased region" description="Low complexity" evidence="2">
    <location>
        <begin position="312"/>
        <end position="328"/>
    </location>
</feature>
<feature type="compositionally biased region" description="Acidic residues" evidence="2">
    <location>
        <begin position="112"/>
        <end position="129"/>
    </location>
</feature>
<proteinExistence type="predicted"/>
<feature type="compositionally biased region" description="Acidic residues" evidence="2">
    <location>
        <begin position="73"/>
        <end position="97"/>
    </location>
</feature>
<feature type="compositionally biased region" description="Acidic residues" evidence="2">
    <location>
        <begin position="139"/>
        <end position="155"/>
    </location>
</feature>
<evidence type="ECO:0000256" key="2">
    <source>
        <dbReference type="SAM" id="MobiDB-lite"/>
    </source>
</evidence>
<keyword evidence="6" id="KW-1185">Reference proteome</keyword>
<evidence type="ECO:0000259" key="4">
    <source>
        <dbReference type="PROSITE" id="PS51123"/>
    </source>
</evidence>
<feature type="domain" description="OmpA-like" evidence="4">
    <location>
        <begin position="592"/>
        <end position="717"/>
    </location>
</feature>
<feature type="compositionally biased region" description="Acidic residues" evidence="2">
    <location>
        <begin position="170"/>
        <end position="192"/>
    </location>
</feature>
<dbReference type="InterPro" id="IPR050330">
    <property type="entry name" value="Bact_OuterMem_StrucFunc"/>
</dbReference>
<feature type="compositionally biased region" description="Acidic residues" evidence="2">
    <location>
        <begin position="262"/>
        <end position="273"/>
    </location>
</feature>
<feature type="compositionally biased region" description="Low complexity" evidence="2">
    <location>
        <begin position="156"/>
        <end position="169"/>
    </location>
</feature>
<keyword evidence="1" id="KW-0472">Membrane</keyword>
<dbReference type="PANTHER" id="PTHR30329:SF21">
    <property type="entry name" value="LIPOPROTEIN YIAD-RELATED"/>
    <property type="match status" value="1"/>
</dbReference>
<dbReference type="CDD" id="cd07185">
    <property type="entry name" value="OmpA_C-like"/>
    <property type="match status" value="1"/>
</dbReference>
<keyword evidence="3" id="KW-0732">Signal</keyword>
<organism evidence="5 6">
    <name type="scientific">Paracoccus stylophorae</name>
    <dbReference type="NCBI Taxonomy" id="659350"/>
    <lineage>
        <taxon>Bacteria</taxon>
        <taxon>Pseudomonadati</taxon>
        <taxon>Pseudomonadota</taxon>
        <taxon>Alphaproteobacteria</taxon>
        <taxon>Rhodobacterales</taxon>
        <taxon>Paracoccaceae</taxon>
        <taxon>Paracoccus</taxon>
    </lineage>
</organism>
<dbReference type="InterPro" id="IPR006665">
    <property type="entry name" value="OmpA-like"/>
</dbReference>
<gene>
    <name evidence="5" type="ORF">JHW45_02375</name>
</gene>
<dbReference type="EMBL" id="CP067134">
    <property type="protein sequence ID" value="WCR11271.1"/>
    <property type="molecule type" value="Genomic_DNA"/>
</dbReference>